<name>A0A845Q995_9HYPH</name>
<dbReference type="InterPro" id="IPR023346">
    <property type="entry name" value="Lysozyme-like_dom_sf"/>
</dbReference>
<comment type="caution">
    <text evidence="1">The sequence shown here is derived from an EMBL/GenBank/DDBJ whole genome shotgun (WGS) entry which is preliminary data.</text>
</comment>
<proteinExistence type="predicted"/>
<dbReference type="GeneID" id="300653694"/>
<sequence>MEKATDLPHALLQAMSLVETGRRGPDGAHTAWPWTINANGRGYRFANKQEAIWAVERLRAKGMRSIDVGCMQVNLRYHPRAFTSLDEAFDPAANMAYAADFLGRLKDRHGSWRAASARYHSYNPKLREKYAARVDKTLISERQAIAARMPVPAMKPSPALPVMEAGDPTIVTASLAPSEQVTQVDAAALGLRPTLIPGLRRGIDVADPQREHQEARLALPTGAVTTR</sequence>
<dbReference type="RefSeq" id="WP_160586755.1">
    <property type="nucleotide sequence ID" value="NZ_BMHN01000001.1"/>
</dbReference>
<gene>
    <name evidence="1" type="ORF">GTQ45_03060</name>
</gene>
<evidence type="ECO:0000313" key="2">
    <source>
        <dbReference type="Proteomes" id="UP000470384"/>
    </source>
</evidence>
<reference evidence="1 2" key="1">
    <citation type="journal article" date="2016" name="Int. J. Syst. Evol. Microbiol.">
        <title>Pyruvatibacter mobilis gen. nov., sp. nov., a marine bacterium from the culture broth of Picochlorum sp. 122.</title>
        <authorList>
            <person name="Wang G."/>
            <person name="Tang M."/>
            <person name="Wu H."/>
            <person name="Dai S."/>
            <person name="Li T."/>
            <person name="Chen C."/>
            <person name="He H."/>
            <person name="Fan J."/>
            <person name="Xiang W."/>
            <person name="Li X."/>
        </authorList>
    </citation>
    <scope>NUCLEOTIDE SEQUENCE [LARGE SCALE GENOMIC DNA]</scope>
    <source>
        <strain evidence="1 2">GYP-11</strain>
    </source>
</reference>
<dbReference type="Proteomes" id="UP000470384">
    <property type="component" value="Unassembled WGS sequence"/>
</dbReference>
<accession>A0A845Q995</accession>
<protein>
    <submittedName>
        <fullName evidence="1">Transglycosylase SLT domain-containing protein</fullName>
    </submittedName>
</protein>
<keyword evidence="2" id="KW-1185">Reference proteome</keyword>
<dbReference type="AlphaFoldDB" id="A0A845Q995"/>
<dbReference type="EMBL" id="WXYQ01000001">
    <property type="protein sequence ID" value="NBG94706.1"/>
    <property type="molecule type" value="Genomic_DNA"/>
</dbReference>
<dbReference type="SUPFAM" id="SSF53955">
    <property type="entry name" value="Lysozyme-like"/>
    <property type="match status" value="1"/>
</dbReference>
<dbReference type="OrthoDB" id="5945995at2"/>
<organism evidence="1 2">
    <name type="scientific">Pyruvatibacter mobilis</name>
    <dbReference type="NCBI Taxonomy" id="1712261"/>
    <lineage>
        <taxon>Bacteria</taxon>
        <taxon>Pseudomonadati</taxon>
        <taxon>Pseudomonadota</taxon>
        <taxon>Alphaproteobacteria</taxon>
        <taxon>Hyphomicrobiales</taxon>
        <taxon>Parvibaculaceae</taxon>
        <taxon>Pyruvatibacter</taxon>
    </lineage>
</organism>
<evidence type="ECO:0000313" key="1">
    <source>
        <dbReference type="EMBL" id="NBG94706.1"/>
    </source>
</evidence>